<dbReference type="Proteomes" id="UP000054485">
    <property type="component" value="Unassembled WGS sequence"/>
</dbReference>
<feature type="compositionally biased region" description="Acidic residues" evidence="1">
    <location>
        <begin position="190"/>
        <end position="201"/>
    </location>
</feature>
<dbReference type="AlphaFoldDB" id="A0A0D0BB50"/>
<dbReference type="InParanoid" id="A0A0D0BB50"/>
<dbReference type="GO" id="GO:0033167">
    <property type="term" value="C:ARC complex"/>
    <property type="evidence" value="ECO:0007669"/>
    <property type="project" value="InterPro"/>
</dbReference>
<protein>
    <submittedName>
        <fullName evidence="2">Uncharacterized protein</fullName>
    </submittedName>
</protein>
<dbReference type="Pfam" id="PF09692">
    <property type="entry name" value="Arb1"/>
    <property type="match status" value="1"/>
</dbReference>
<evidence type="ECO:0000256" key="1">
    <source>
        <dbReference type="SAM" id="MobiDB-lite"/>
    </source>
</evidence>
<dbReference type="STRING" id="930992.A0A0D0BB50"/>
<organism evidence="2 3">
    <name type="scientific">Suillus luteus UH-Slu-Lm8-n1</name>
    <dbReference type="NCBI Taxonomy" id="930992"/>
    <lineage>
        <taxon>Eukaryota</taxon>
        <taxon>Fungi</taxon>
        <taxon>Dikarya</taxon>
        <taxon>Basidiomycota</taxon>
        <taxon>Agaricomycotina</taxon>
        <taxon>Agaricomycetes</taxon>
        <taxon>Agaricomycetidae</taxon>
        <taxon>Boletales</taxon>
        <taxon>Suillineae</taxon>
        <taxon>Suillaceae</taxon>
        <taxon>Suillus</taxon>
    </lineage>
</organism>
<gene>
    <name evidence="2" type="ORF">CY34DRAFT_23518</name>
</gene>
<dbReference type="HOGENOM" id="CLU_015635_0_0_1"/>
<sequence length="692" mass="76368">MPSRIAEPSAADTTATQELPFITFPPFPKPPPGVTLIPFKDFRARGIQLFAEVVAGQNEEDVELDGLGIPTVELRVKHSTDECKSNTRKRKRKKKTAAVEGAPARKVPWYEEWEEGEDLRITKGKFDSNISHVDRLFHAANDFRVNRTWPPITSGVSQLWDQVVIFIFALVPASRFFKVPVYRKPSKEGEADDDDDDDDGPTDIQTDTKDTSESVLPSDDPARSAYSAELDDHDDDEGTLQARKTDLEEQREEKLIVFLNDPEKSVTIFLSSHMREQGLIWSERNLVNAPHLLSFFLNFVLRNRVLQKASHERGIRNALDIVELAKKELPLTYKIGQALPDVLSDGCKECFGRKGGIEWSFDNYQKADDPPAPVDATITVTDQHGAETEIILPDTEETALKDAIEDNVDMEIQVTGMRTTTPVANATTTAPPDNWSADTADTAAGGWGATGDTEGWGSVGSDAWGAIGDGGKWGPTDDNDEWGADSAPLSFAPEVTEPSWLSPPPSLTSLLGPTSLPLTHRTGIVESSTRRIKAIHLPMKDKAKIKGDRAEMVEDELERRFARVVMSPWGREESDIPKPSIRKTSRGAVVMPDGEVEGSGPGKPHNPYEDDIVLVLEPASLNTLSLGMGLGGLWVQIVREEVDADNEAPKKSTAKRGKKGKGPLDELSGNYWYLEELMGIFPSYFMSRENAK</sequence>
<reference evidence="3" key="2">
    <citation type="submission" date="2015-01" db="EMBL/GenBank/DDBJ databases">
        <title>Evolutionary Origins and Diversification of the Mycorrhizal Mutualists.</title>
        <authorList>
            <consortium name="DOE Joint Genome Institute"/>
            <consortium name="Mycorrhizal Genomics Consortium"/>
            <person name="Kohler A."/>
            <person name="Kuo A."/>
            <person name="Nagy L.G."/>
            <person name="Floudas D."/>
            <person name="Copeland A."/>
            <person name="Barry K.W."/>
            <person name="Cichocki N."/>
            <person name="Veneault-Fourrey C."/>
            <person name="LaButti K."/>
            <person name="Lindquist E.A."/>
            <person name="Lipzen A."/>
            <person name="Lundell T."/>
            <person name="Morin E."/>
            <person name="Murat C."/>
            <person name="Riley R."/>
            <person name="Ohm R."/>
            <person name="Sun H."/>
            <person name="Tunlid A."/>
            <person name="Henrissat B."/>
            <person name="Grigoriev I.V."/>
            <person name="Hibbett D.S."/>
            <person name="Martin F."/>
        </authorList>
    </citation>
    <scope>NUCLEOTIDE SEQUENCE [LARGE SCALE GENOMIC DNA]</scope>
    <source>
        <strain evidence="3">UH-Slu-Lm8-n1</strain>
    </source>
</reference>
<proteinExistence type="predicted"/>
<reference evidence="2 3" key="1">
    <citation type="submission" date="2014-04" db="EMBL/GenBank/DDBJ databases">
        <authorList>
            <consortium name="DOE Joint Genome Institute"/>
            <person name="Kuo A."/>
            <person name="Ruytinx J."/>
            <person name="Rineau F."/>
            <person name="Colpaert J."/>
            <person name="Kohler A."/>
            <person name="Nagy L.G."/>
            <person name="Floudas D."/>
            <person name="Copeland A."/>
            <person name="Barry K.W."/>
            <person name="Cichocki N."/>
            <person name="Veneault-Fourrey C."/>
            <person name="LaButti K."/>
            <person name="Lindquist E.A."/>
            <person name="Lipzen A."/>
            <person name="Lundell T."/>
            <person name="Morin E."/>
            <person name="Murat C."/>
            <person name="Sun H."/>
            <person name="Tunlid A."/>
            <person name="Henrissat B."/>
            <person name="Grigoriev I.V."/>
            <person name="Hibbett D.S."/>
            <person name="Martin F."/>
            <person name="Nordberg H.P."/>
            <person name="Cantor M.N."/>
            <person name="Hua S.X."/>
        </authorList>
    </citation>
    <scope>NUCLEOTIDE SEQUENCE [LARGE SCALE GENOMIC DNA]</scope>
    <source>
        <strain evidence="2 3">UH-Slu-Lm8-n1</strain>
    </source>
</reference>
<feature type="region of interest" description="Disordered" evidence="1">
    <location>
        <begin position="185"/>
        <end position="237"/>
    </location>
</feature>
<evidence type="ECO:0000313" key="2">
    <source>
        <dbReference type="EMBL" id="KIK43482.1"/>
    </source>
</evidence>
<dbReference type="InterPro" id="IPR018606">
    <property type="entry name" value="Arb1"/>
</dbReference>
<dbReference type="GO" id="GO:0031047">
    <property type="term" value="P:regulatory ncRNA-mediated gene silencing"/>
    <property type="evidence" value="ECO:0007669"/>
    <property type="project" value="InterPro"/>
</dbReference>
<evidence type="ECO:0000313" key="3">
    <source>
        <dbReference type="Proteomes" id="UP000054485"/>
    </source>
</evidence>
<dbReference type="EMBL" id="KN835211">
    <property type="protein sequence ID" value="KIK43482.1"/>
    <property type="molecule type" value="Genomic_DNA"/>
</dbReference>
<keyword evidence="3" id="KW-1185">Reference proteome</keyword>
<name>A0A0D0BB50_9AGAM</name>
<dbReference type="OrthoDB" id="435402at2759"/>
<accession>A0A0D0BB50</accession>